<keyword evidence="7 9" id="KW-0472">Membrane</keyword>
<evidence type="ECO:0000256" key="2">
    <source>
        <dbReference type="ARBA" id="ARBA00022448"/>
    </source>
</evidence>
<comment type="similarity">
    <text evidence="8">Belongs to the TsuA/YedE (TC 9.B.102) family.</text>
</comment>
<dbReference type="Proteomes" id="UP000005139">
    <property type="component" value="Unassembled WGS sequence"/>
</dbReference>
<evidence type="ECO:0000256" key="1">
    <source>
        <dbReference type="ARBA" id="ARBA00004429"/>
    </source>
</evidence>
<proteinExistence type="inferred from homology"/>
<name>A1HQA9_9FIRM</name>
<evidence type="ECO:0000256" key="8">
    <source>
        <dbReference type="ARBA" id="ARBA00035655"/>
    </source>
</evidence>
<dbReference type="Pfam" id="PF04143">
    <property type="entry name" value="Sulf_transp"/>
    <property type="match status" value="1"/>
</dbReference>
<comment type="caution">
    <text evidence="10">The sequence shown here is derived from an EMBL/GenBank/DDBJ whole genome shotgun (WGS) entry which is preliminary data.</text>
</comment>
<keyword evidence="4" id="KW-0997">Cell inner membrane</keyword>
<dbReference type="InterPro" id="IPR007272">
    <property type="entry name" value="Sulf_transp_TsuA/YedE"/>
</dbReference>
<evidence type="ECO:0000313" key="11">
    <source>
        <dbReference type="Proteomes" id="UP000005139"/>
    </source>
</evidence>
<dbReference type="RefSeq" id="WP_007289216.1">
    <property type="nucleotide sequence ID" value="NZ_AAWL01000007.1"/>
</dbReference>
<dbReference type="GO" id="GO:0005886">
    <property type="term" value="C:plasma membrane"/>
    <property type="evidence" value="ECO:0007669"/>
    <property type="project" value="UniProtKB-SubCell"/>
</dbReference>
<reference evidence="10 11" key="2">
    <citation type="submission" date="2007-01" db="EMBL/GenBank/DDBJ databases">
        <title>Sequencing of the draft genome and assembly of Thermosinus carboxydivorans Nor1.</title>
        <authorList>
            <consortium name="US DOE Joint Genome Institute (JGI-PGF)"/>
            <person name="Copeland A."/>
            <person name="Lucas S."/>
            <person name="Lapidus A."/>
            <person name="Barry K."/>
            <person name="Glavina del Rio T."/>
            <person name="Dalin E."/>
            <person name="Tice H."/>
            <person name="Bruce D."/>
            <person name="Pitluck S."/>
            <person name="Richardson P."/>
        </authorList>
    </citation>
    <scope>NUCLEOTIDE SEQUENCE [LARGE SCALE GENOMIC DNA]</scope>
    <source>
        <strain evidence="10 11">Nor1</strain>
    </source>
</reference>
<evidence type="ECO:0000256" key="6">
    <source>
        <dbReference type="ARBA" id="ARBA00022989"/>
    </source>
</evidence>
<evidence type="ECO:0000313" key="10">
    <source>
        <dbReference type="EMBL" id="EAX47717.1"/>
    </source>
</evidence>
<evidence type="ECO:0000256" key="3">
    <source>
        <dbReference type="ARBA" id="ARBA00022475"/>
    </source>
</evidence>
<evidence type="ECO:0000256" key="9">
    <source>
        <dbReference type="SAM" id="Phobius"/>
    </source>
</evidence>
<dbReference type="EMBL" id="AAWL01000007">
    <property type="protein sequence ID" value="EAX47717.1"/>
    <property type="molecule type" value="Genomic_DNA"/>
</dbReference>
<feature type="transmembrane region" description="Helical" evidence="9">
    <location>
        <begin position="192"/>
        <end position="212"/>
    </location>
</feature>
<sequence precursor="true">MNSLLKRYYTNIITGFWNQKQTIIALGILSALYFGVIGIAWAVTGEFTRWGGHILQLIGVNTTAYSYLKLVNFTGTPLTRIDGVLVLGMFVGAFISALFGQNFKIRIPTGKRILQALIGGIIAGFGTRMAMGCNLAALFTGIPQFSLHTWLFTLGTIMGTYFGLKISMHPWLAGKPKLVAVHKAGENKENEAYYRLQPYIGFLALALFIYPLPC</sequence>
<evidence type="ECO:0000256" key="7">
    <source>
        <dbReference type="ARBA" id="ARBA00023136"/>
    </source>
</evidence>
<dbReference type="OrthoDB" id="9814020at2"/>
<keyword evidence="6 9" id="KW-1133">Transmembrane helix</keyword>
<feature type="transmembrane region" description="Helical" evidence="9">
    <location>
        <begin position="145"/>
        <end position="164"/>
    </location>
</feature>
<dbReference type="eggNOG" id="COG2391">
    <property type="taxonomic scope" value="Bacteria"/>
</dbReference>
<dbReference type="PANTHER" id="PTHR30574:SF1">
    <property type="entry name" value="SULPHUR TRANSPORT DOMAIN-CONTAINING PROTEIN"/>
    <property type="match status" value="1"/>
</dbReference>
<feature type="transmembrane region" description="Helical" evidence="9">
    <location>
        <begin position="83"/>
        <end position="101"/>
    </location>
</feature>
<keyword evidence="3" id="KW-1003">Cell membrane</keyword>
<keyword evidence="2" id="KW-0813">Transport</keyword>
<keyword evidence="5 9" id="KW-0812">Transmembrane</keyword>
<organism evidence="10 11">
    <name type="scientific">Thermosinus carboxydivorans Nor1</name>
    <dbReference type="NCBI Taxonomy" id="401526"/>
    <lineage>
        <taxon>Bacteria</taxon>
        <taxon>Bacillati</taxon>
        <taxon>Bacillota</taxon>
        <taxon>Negativicutes</taxon>
        <taxon>Selenomonadales</taxon>
        <taxon>Sporomusaceae</taxon>
        <taxon>Thermosinus</taxon>
    </lineage>
</organism>
<accession>A1HQA9</accession>
<gene>
    <name evidence="10" type="ORF">TcarDRAFT_1123</name>
</gene>
<feature type="transmembrane region" description="Helical" evidence="9">
    <location>
        <begin position="113"/>
        <end position="139"/>
    </location>
</feature>
<reference evidence="10 11" key="1">
    <citation type="submission" date="2007-01" db="EMBL/GenBank/DDBJ databases">
        <title>Annotation of the draft genome assembly of Thermosinus carboxydivorans Nor1.</title>
        <authorList>
            <consortium name="US DOE Joint Genome Institute (JGI-ORNL)"/>
            <person name="Larimer F."/>
            <person name="Land M."/>
            <person name="Hauser L."/>
        </authorList>
    </citation>
    <scope>NUCLEOTIDE SEQUENCE [LARGE SCALE GENOMIC DNA]</scope>
    <source>
        <strain evidence="10 11">Nor1</strain>
    </source>
</reference>
<protein>
    <submittedName>
        <fullName evidence="10">Uncharacterized protein</fullName>
    </submittedName>
</protein>
<keyword evidence="11" id="KW-1185">Reference proteome</keyword>
<feature type="transmembrane region" description="Helical" evidence="9">
    <location>
        <begin position="21"/>
        <end position="43"/>
    </location>
</feature>
<evidence type="ECO:0000256" key="5">
    <source>
        <dbReference type="ARBA" id="ARBA00022692"/>
    </source>
</evidence>
<dbReference type="AlphaFoldDB" id="A1HQA9"/>
<comment type="subcellular location">
    <subcellularLocation>
        <location evidence="1">Cell inner membrane</location>
        <topology evidence="1">Multi-pass membrane protein</topology>
    </subcellularLocation>
</comment>
<evidence type="ECO:0000256" key="4">
    <source>
        <dbReference type="ARBA" id="ARBA00022519"/>
    </source>
</evidence>
<dbReference type="PANTHER" id="PTHR30574">
    <property type="entry name" value="INNER MEMBRANE PROTEIN YEDE"/>
    <property type="match status" value="1"/>
</dbReference>